<evidence type="ECO:0000313" key="4">
    <source>
        <dbReference type="EMBL" id="AEH35585.1"/>
    </source>
</evidence>
<dbReference type="GO" id="GO:0006310">
    <property type="term" value="P:DNA recombination"/>
    <property type="evidence" value="ECO:0007669"/>
    <property type="project" value="UniProtKB-KW"/>
</dbReference>
<dbReference type="eggNOG" id="arCOG01241">
    <property type="taxonomic scope" value="Archaea"/>
</dbReference>
<dbReference type="InterPro" id="IPR050090">
    <property type="entry name" value="Tyrosine_recombinase_XerCD"/>
</dbReference>
<dbReference type="PANTHER" id="PTHR30349">
    <property type="entry name" value="PHAGE INTEGRASE-RELATED"/>
    <property type="match status" value="1"/>
</dbReference>
<dbReference type="AlphaFoldDB" id="F8D8G2"/>
<dbReference type="Gene3D" id="1.10.150.130">
    <property type="match status" value="1"/>
</dbReference>
<dbReference type="CDD" id="cd00397">
    <property type="entry name" value="DNA_BRE_C"/>
    <property type="match status" value="1"/>
</dbReference>
<dbReference type="SUPFAM" id="SSF56349">
    <property type="entry name" value="DNA breaking-rejoining enzymes"/>
    <property type="match status" value="1"/>
</dbReference>
<reference evidence="4 5" key="1">
    <citation type="journal article" date="2012" name="Stand. Genomic Sci.">
        <title>Complete genome sequence of Halopiger xanaduensis type strain (SH-6(T)).</title>
        <authorList>
            <person name="Anderson I."/>
            <person name="Tindall B.J."/>
            <person name="Rohde M."/>
            <person name="Lucas S."/>
            <person name="Han J."/>
            <person name="Lapidus A."/>
            <person name="Cheng J.F."/>
            <person name="Goodwin L."/>
            <person name="Pitluck S."/>
            <person name="Peters L."/>
            <person name="Pati A."/>
            <person name="Mikhailova N."/>
            <person name="Pagani I."/>
            <person name="Teshima H."/>
            <person name="Han C."/>
            <person name="Tapia R."/>
            <person name="Land M."/>
            <person name="Woyke T."/>
            <person name="Klenk H.P."/>
            <person name="Kyrpides N."/>
            <person name="Ivanova N."/>
        </authorList>
    </citation>
    <scope>NUCLEOTIDE SEQUENCE [LARGE SCALE GENOMIC DNA]</scope>
    <source>
        <strain evidence="5">DSM 18323 / JCM 14033 / SH-6</strain>
    </source>
</reference>
<accession>F8D8G2</accession>
<dbReference type="GO" id="GO:0015074">
    <property type="term" value="P:DNA integration"/>
    <property type="evidence" value="ECO:0007669"/>
    <property type="project" value="InterPro"/>
</dbReference>
<keyword evidence="1" id="KW-0238">DNA-binding</keyword>
<dbReference type="GeneID" id="10795922"/>
<dbReference type="STRING" id="797210.Halxa_0949"/>
<dbReference type="HOGENOM" id="CLU_053273_0_0_2"/>
<evidence type="ECO:0000313" key="5">
    <source>
        <dbReference type="Proteomes" id="UP000006794"/>
    </source>
</evidence>
<dbReference type="GO" id="GO:0003677">
    <property type="term" value="F:DNA binding"/>
    <property type="evidence" value="ECO:0007669"/>
    <property type="project" value="UniProtKB-KW"/>
</dbReference>
<dbReference type="PROSITE" id="PS51898">
    <property type="entry name" value="TYR_RECOMBINASE"/>
    <property type="match status" value="1"/>
</dbReference>
<keyword evidence="5" id="KW-1185">Reference proteome</keyword>
<feature type="domain" description="Tyr recombinase" evidence="3">
    <location>
        <begin position="143"/>
        <end position="341"/>
    </location>
</feature>
<dbReference type="RefSeq" id="WP_013878485.1">
    <property type="nucleotide sequence ID" value="NC_015666.1"/>
</dbReference>
<proteinExistence type="predicted"/>
<dbReference type="InterPro" id="IPR011010">
    <property type="entry name" value="DNA_brk_join_enz"/>
</dbReference>
<keyword evidence="2" id="KW-0233">DNA recombination</keyword>
<dbReference type="InterPro" id="IPR013762">
    <property type="entry name" value="Integrase-like_cat_sf"/>
</dbReference>
<dbReference type="KEGG" id="hxa:Halxa_0949"/>
<dbReference type="InterPro" id="IPR002104">
    <property type="entry name" value="Integrase_catalytic"/>
</dbReference>
<name>F8D8G2_HALXS</name>
<dbReference type="OrthoDB" id="206452at2157"/>
<gene>
    <name evidence="4" type="ordered locus">Halxa_0949</name>
</gene>
<evidence type="ECO:0000259" key="3">
    <source>
        <dbReference type="PROSITE" id="PS51898"/>
    </source>
</evidence>
<protein>
    <submittedName>
        <fullName evidence="4">Integrase family protein</fullName>
    </submittedName>
</protein>
<sequence>MVEARRIPGAAVKPHEPYVEEFGERNAEILSGFRASMKRTQAEGSAQTWISGAVTCARWLEEHYGINLEEANRSDLDDYLEYISGEFESTETLGGKLDSVRHLYDWMYRKGVVDDDPTTAFDWENYVNGKSRTLQAEALNQNKDYVAIPREEVEELWQDDALPSPALRNEILIRLLWYTGMRSSEIVRVKIGDIDRDEGRIRIYAKKTDDYRDVWYPVNRMEPLLNEWLGYRRSALSPYADESPYLLLTHQAEQMRASHVSRIVKDAARNAGINEVLYVDAAGKKRWKVTGHTLRHSFATHHANVLETPIHILQDVMGHDKIETTRKYISEDKEAQRRAMQEPWE</sequence>
<dbReference type="Gene3D" id="1.10.443.10">
    <property type="entry name" value="Intergrase catalytic core"/>
    <property type="match status" value="1"/>
</dbReference>
<dbReference type="InterPro" id="IPR010998">
    <property type="entry name" value="Integrase_recombinase_N"/>
</dbReference>
<evidence type="ECO:0000256" key="2">
    <source>
        <dbReference type="ARBA" id="ARBA00023172"/>
    </source>
</evidence>
<dbReference type="Proteomes" id="UP000006794">
    <property type="component" value="Chromosome"/>
</dbReference>
<organism evidence="4 5">
    <name type="scientific">Halopiger xanaduensis (strain DSM 18323 / JCM 14033 / SH-6)</name>
    <dbReference type="NCBI Taxonomy" id="797210"/>
    <lineage>
        <taxon>Archaea</taxon>
        <taxon>Methanobacteriati</taxon>
        <taxon>Methanobacteriota</taxon>
        <taxon>Stenosarchaea group</taxon>
        <taxon>Halobacteria</taxon>
        <taxon>Halobacteriales</taxon>
        <taxon>Natrialbaceae</taxon>
        <taxon>Halopiger</taxon>
    </lineage>
</organism>
<dbReference type="Pfam" id="PF00589">
    <property type="entry name" value="Phage_integrase"/>
    <property type="match status" value="1"/>
</dbReference>
<evidence type="ECO:0000256" key="1">
    <source>
        <dbReference type="ARBA" id="ARBA00023125"/>
    </source>
</evidence>
<dbReference type="EMBL" id="CP002839">
    <property type="protein sequence ID" value="AEH35585.1"/>
    <property type="molecule type" value="Genomic_DNA"/>
</dbReference>